<dbReference type="Proteomes" id="UP001501536">
    <property type="component" value="Unassembled WGS sequence"/>
</dbReference>
<sequence>MSTSHTKGHSGVTLAARTVGAVFLLVGILGFVPGITSNIGDLSFASDHSEAMLLGLFQVSVLHNAVHLLFGVVGLMAGRSPAGATRYLVWGGAVYLVLGVYGVLVPHGSPANFVPVNGADNVLHFGLGIGMVALGVILGRAVKVSARTP</sequence>
<protein>
    <submittedName>
        <fullName evidence="2">DUF4383 domain-containing protein</fullName>
    </submittedName>
</protein>
<evidence type="ECO:0000313" key="2">
    <source>
        <dbReference type="EMBL" id="GAA3711885.1"/>
    </source>
</evidence>
<keyword evidence="1" id="KW-1133">Transmembrane helix</keyword>
<keyword evidence="1" id="KW-0472">Membrane</keyword>
<keyword evidence="3" id="KW-1185">Reference proteome</keyword>
<feature type="transmembrane region" description="Helical" evidence="1">
    <location>
        <begin position="52"/>
        <end position="75"/>
    </location>
</feature>
<feature type="transmembrane region" description="Helical" evidence="1">
    <location>
        <begin position="124"/>
        <end position="142"/>
    </location>
</feature>
<dbReference type="RefSeq" id="WP_344885682.1">
    <property type="nucleotide sequence ID" value="NZ_BAABCJ010000007.1"/>
</dbReference>
<reference evidence="3" key="1">
    <citation type="journal article" date="2019" name="Int. J. Syst. Evol. Microbiol.">
        <title>The Global Catalogue of Microorganisms (GCM) 10K type strain sequencing project: providing services to taxonomists for standard genome sequencing and annotation.</title>
        <authorList>
            <consortium name="The Broad Institute Genomics Platform"/>
            <consortium name="The Broad Institute Genome Sequencing Center for Infectious Disease"/>
            <person name="Wu L."/>
            <person name="Ma J."/>
        </authorList>
    </citation>
    <scope>NUCLEOTIDE SEQUENCE [LARGE SCALE GENOMIC DNA]</scope>
    <source>
        <strain evidence="3">JCM 16961</strain>
    </source>
</reference>
<feature type="transmembrane region" description="Helical" evidence="1">
    <location>
        <begin position="87"/>
        <end position="104"/>
    </location>
</feature>
<evidence type="ECO:0000256" key="1">
    <source>
        <dbReference type="SAM" id="Phobius"/>
    </source>
</evidence>
<keyword evidence="1" id="KW-0812">Transmembrane</keyword>
<evidence type="ECO:0000313" key="3">
    <source>
        <dbReference type="Proteomes" id="UP001501536"/>
    </source>
</evidence>
<accession>A0ABP7E3V0</accession>
<organism evidence="2 3">
    <name type="scientific">Zhihengliuella alba</name>
    <dbReference type="NCBI Taxonomy" id="547018"/>
    <lineage>
        <taxon>Bacteria</taxon>
        <taxon>Bacillati</taxon>
        <taxon>Actinomycetota</taxon>
        <taxon>Actinomycetes</taxon>
        <taxon>Micrococcales</taxon>
        <taxon>Micrococcaceae</taxon>
        <taxon>Zhihengliuella</taxon>
    </lineage>
</organism>
<dbReference type="Pfam" id="PF14325">
    <property type="entry name" value="DUF4383"/>
    <property type="match status" value="1"/>
</dbReference>
<proteinExistence type="predicted"/>
<feature type="transmembrane region" description="Helical" evidence="1">
    <location>
        <begin position="12"/>
        <end position="32"/>
    </location>
</feature>
<name>A0ABP7E3V0_9MICC</name>
<gene>
    <name evidence="2" type="ORF">GCM10022377_26670</name>
</gene>
<dbReference type="EMBL" id="BAABCJ010000007">
    <property type="protein sequence ID" value="GAA3711885.1"/>
    <property type="molecule type" value="Genomic_DNA"/>
</dbReference>
<comment type="caution">
    <text evidence="2">The sequence shown here is derived from an EMBL/GenBank/DDBJ whole genome shotgun (WGS) entry which is preliminary data.</text>
</comment>